<dbReference type="EMBL" id="VSRR010056688">
    <property type="protein sequence ID" value="MPC81347.1"/>
    <property type="molecule type" value="Genomic_DNA"/>
</dbReference>
<proteinExistence type="predicted"/>
<evidence type="ECO:0000313" key="2">
    <source>
        <dbReference type="EMBL" id="MPC81347.1"/>
    </source>
</evidence>
<feature type="region of interest" description="Disordered" evidence="1">
    <location>
        <begin position="76"/>
        <end position="105"/>
    </location>
</feature>
<sequence>MSDSRTVTKLTSCPNLSAEFKDKHLTNLSLVNQALVSPIKYVKPTQHKTHATNTSPRVTNQNLYANTETSTLAAANYNANTHPPSQPPLLQPPSPPPPVHKLAIP</sequence>
<protein>
    <submittedName>
        <fullName evidence="2">Uncharacterized protein</fullName>
    </submittedName>
</protein>
<name>A0A5B7IIG1_PORTR</name>
<comment type="caution">
    <text evidence="2">The sequence shown here is derived from an EMBL/GenBank/DDBJ whole genome shotgun (WGS) entry which is preliminary data.</text>
</comment>
<feature type="compositionally biased region" description="Pro residues" evidence="1">
    <location>
        <begin position="84"/>
        <end position="99"/>
    </location>
</feature>
<accession>A0A5B7IIG1</accession>
<evidence type="ECO:0000313" key="3">
    <source>
        <dbReference type="Proteomes" id="UP000324222"/>
    </source>
</evidence>
<gene>
    <name evidence="2" type="ORF">E2C01_075957</name>
</gene>
<reference evidence="2 3" key="1">
    <citation type="submission" date="2019-05" db="EMBL/GenBank/DDBJ databases">
        <title>Another draft genome of Portunus trituberculatus and its Hox gene families provides insights of decapod evolution.</title>
        <authorList>
            <person name="Jeong J.-H."/>
            <person name="Song I."/>
            <person name="Kim S."/>
            <person name="Choi T."/>
            <person name="Kim D."/>
            <person name="Ryu S."/>
            <person name="Kim W."/>
        </authorList>
    </citation>
    <scope>NUCLEOTIDE SEQUENCE [LARGE SCALE GENOMIC DNA]</scope>
    <source>
        <tissue evidence="2">Muscle</tissue>
    </source>
</reference>
<keyword evidence="3" id="KW-1185">Reference proteome</keyword>
<organism evidence="2 3">
    <name type="scientific">Portunus trituberculatus</name>
    <name type="common">Swimming crab</name>
    <name type="synonym">Neptunus trituberculatus</name>
    <dbReference type="NCBI Taxonomy" id="210409"/>
    <lineage>
        <taxon>Eukaryota</taxon>
        <taxon>Metazoa</taxon>
        <taxon>Ecdysozoa</taxon>
        <taxon>Arthropoda</taxon>
        <taxon>Crustacea</taxon>
        <taxon>Multicrustacea</taxon>
        <taxon>Malacostraca</taxon>
        <taxon>Eumalacostraca</taxon>
        <taxon>Eucarida</taxon>
        <taxon>Decapoda</taxon>
        <taxon>Pleocyemata</taxon>
        <taxon>Brachyura</taxon>
        <taxon>Eubrachyura</taxon>
        <taxon>Portunoidea</taxon>
        <taxon>Portunidae</taxon>
        <taxon>Portuninae</taxon>
        <taxon>Portunus</taxon>
    </lineage>
</organism>
<dbReference type="AlphaFoldDB" id="A0A5B7IIG1"/>
<dbReference type="Proteomes" id="UP000324222">
    <property type="component" value="Unassembled WGS sequence"/>
</dbReference>
<evidence type="ECO:0000256" key="1">
    <source>
        <dbReference type="SAM" id="MobiDB-lite"/>
    </source>
</evidence>